<evidence type="ECO:0000256" key="1">
    <source>
        <dbReference type="SAM" id="Phobius"/>
    </source>
</evidence>
<proteinExistence type="predicted"/>
<evidence type="ECO:0000259" key="2">
    <source>
        <dbReference type="Pfam" id="PF13966"/>
    </source>
</evidence>
<feature type="domain" description="Reverse transcriptase zinc-binding" evidence="2">
    <location>
        <begin position="257"/>
        <end position="343"/>
    </location>
</feature>
<dbReference type="Pfam" id="PF13966">
    <property type="entry name" value="zf-RVT"/>
    <property type="match status" value="1"/>
</dbReference>
<dbReference type="InterPro" id="IPR026960">
    <property type="entry name" value="RVT-Znf"/>
</dbReference>
<dbReference type="PANTHER" id="PTHR33116:SF78">
    <property type="entry name" value="OS12G0587133 PROTEIN"/>
    <property type="match status" value="1"/>
</dbReference>
<dbReference type="Proteomes" id="UP000053555">
    <property type="component" value="Unassembled WGS sequence"/>
</dbReference>
<name>A0A0B2SLX4_GLYSO</name>
<reference evidence="3" key="1">
    <citation type="submission" date="2014-07" db="EMBL/GenBank/DDBJ databases">
        <title>Identification of a novel salt tolerance gene in wild soybean by whole-genome sequencing.</title>
        <authorList>
            <person name="Lam H.-M."/>
            <person name="Qi X."/>
            <person name="Li M.-W."/>
            <person name="Liu X."/>
            <person name="Xie M."/>
            <person name="Ni M."/>
            <person name="Xu X."/>
        </authorList>
    </citation>
    <scope>NUCLEOTIDE SEQUENCE [LARGE SCALE GENOMIC DNA]</scope>
    <source>
        <tissue evidence="3">Root</tissue>
    </source>
</reference>
<dbReference type="AlphaFoldDB" id="A0A0B2SLX4"/>
<organism evidence="3">
    <name type="scientific">Glycine soja</name>
    <name type="common">Wild soybean</name>
    <dbReference type="NCBI Taxonomy" id="3848"/>
    <lineage>
        <taxon>Eukaryota</taxon>
        <taxon>Viridiplantae</taxon>
        <taxon>Streptophyta</taxon>
        <taxon>Embryophyta</taxon>
        <taxon>Tracheophyta</taxon>
        <taxon>Spermatophyta</taxon>
        <taxon>Magnoliopsida</taxon>
        <taxon>eudicotyledons</taxon>
        <taxon>Gunneridae</taxon>
        <taxon>Pentapetalae</taxon>
        <taxon>rosids</taxon>
        <taxon>fabids</taxon>
        <taxon>Fabales</taxon>
        <taxon>Fabaceae</taxon>
        <taxon>Papilionoideae</taxon>
        <taxon>50 kb inversion clade</taxon>
        <taxon>NPAAA clade</taxon>
        <taxon>indigoferoid/millettioid clade</taxon>
        <taxon>Phaseoleae</taxon>
        <taxon>Glycine</taxon>
        <taxon>Glycine subgen. Soja</taxon>
    </lineage>
</organism>
<keyword evidence="1" id="KW-0472">Membrane</keyword>
<feature type="non-terminal residue" evidence="3">
    <location>
        <position position="356"/>
    </location>
</feature>
<keyword evidence="1" id="KW-0812">Transmembrane</keyword>
<accession>A0A0B2SLX4</accession>
<sequence>ERKLARWKQRHISFGGRVALIQSVLTSIPIYFLSFFRVPTKVIKRLQGIQRRFLWGGSHDQSKISWVKWETVCLPKERGGLGIKDVNSFNLALLGKWKWSLFQNHKDLWAKVLESKYGGWRSLDEESRGSIDSFWWRDPKLALHHPQQELVFHNGLEWKLGCGDRIKFWEDKWTCGGTALAAKYPRLYLISCQQNFLIQQMGDHKVTGWEWDFQWRRHLFDCEVSMADNFINEMTGVRVQLNCRDDWVWKPEPSGQYSAKSDYDMLRGVVVQGADVADFEQLWKLRAKAAVFVWRLLRDRLPTKANLNRRQVEIQDQTCPFCRSTAEDTPHLFFQCSKILPLWWETTSWVNISTVF</sequence>
<protein>
    <submittedName>
        <fullName evidence="3">Putative ribonuclease H protein</fullName>
    </submittedName>
</protein>
<gene>
    <name evidence="3" type="ORF">glysoja_037772</name>
</gene>
<dbReference type="EMBL" id="KN640403">
    <property type="protein sequence ID" value="KHN47671.1"/>
    <property type="molecule type" value="Genomic_DNA"/>
</dbReference>
<keyword evidence="1" id="KW-1133">Transmembrane helix</keyword>
<dbReference type="PANTHER" id="PTHR33116">
    <property type="entry name" value="REVERSE TRANSCRIPTASE ZINC-BINDING DOMAIN-CONTAINING PROTEIN-RELATED-RELATED"/>
    <property type="match status" value="1"/>
</dbReference>
<feature type="transmembrane region" description="Helical" evidence="1">
    <location>
        <begin position="12"/>
        <end position="36"/>
    </location>
</feature>
<evidence type="ECO:0000313" key="3">
    <source>
        <dbReference type="EMBL" id="KHN47671.1"/>
    </source>
</evidence>
<feature type="non-terminal residue" evidence="3">
    <location>
        <position position="1"/>
    </location>
</feature>